<reference evidence="1" key="2">
    <citation type="submission" date="2021-03" db="UniProtKB">
        <authorList>
            <consortium name="EnsemblPlants"/>
        </authorList>
    </citation>
    <scope>IDENTIFICATION</scope>
</reference>
<protein>
    <submittedName>
        <fullName evidence="1">Uncharacterized protein</fullName>
    </submittedName>
</protein>
<organism evidence="1 2">
    <name type="scientific">Chenopodium quinoa</name>
    <name type="common">Quinoa</name>
    <dbReference type="NCBI Taxonomy" id="63459"/>
    <lineage>
        <taxon>Eukaryota</taxon>
        <taxon>Viridiplantae</taxon>
        <taxon>Streptophyta</taxon>
        <taxon>Embryophyta</taxon>
        <taxon>Tracheophyta</taxon>
        <taxon>Spermatophyta</taxon>
        <taxon>Magnoliopsida</taxon>
        <taxon>eudicotyledons</taxon>
        <taxon>Gunneridae</taxon>
        <taxon>Pentapetalae</taxon>
        <taxon>Caryophyllales</taxon>
        <taxon>Chenopodiaceae</taxon>
        <taxon>Chenopodioideae</taxon>
        <taxon>Atripliceae</taxon>
        <taxon>Chenopodium</taxon>
    </lineage>
</organism>
<dbReference type="EnsemblPlants" id="AUR62017057-RA">
    <property type="protein sequence ID" value="AUR62017057-RA:cds"/>
    <property type="gene ID" value="AUR62017057"/>
</dbReference>
<gene>
    <name evidence="1" type="primary">LOC110706953</name>
</gene>
<dbReference type="SUPFAM" id="SSF56399">
    <property type="entry name" value="ADP-ribosylation"/>
    <property type="match status" value="1"/>
</dbReference>
<name>A0A803LQ28_CHEQI</name>
<dbReference type="PANTHER" id="PTHR31681">
    <property type="entry name" value="C2H2-LIKE ZINC FINGER PROTEIN"/>
    <property type="match status" value="1"/>
</dbReference>
<dbReference type="SMR" id="A0A803LQ28"/>
<dbReference type="RefSeq" id="XP_021740653.1">
    <property type="nucleotide sequence ID" value="XM_021884961.1"/>
</dbReference>
<dbReference type="Gramene" id="AUR62017057-RA">
    <property type="protein sequence ID" value="AUR62017057-RA:cds"/>
    <property type="gene ID" value="AUR62017057"/>
</dbReference>
<dbReference type="OMA" id="IKQQTKC"/>
<dbReference type="PANTHER" id="PTHR31681:SF34">
    <property type="entry name" value="DUF295 DOMAIN-CONTAINING PROTEIN"/>
    <property type="match status" value="1"/>
</dbReference>
<sequence>MQVEGRGKLEIKMQAMWISLNNSCRNKMNDVICRPKKLSKQRSLDLLEEDKHEHEVLIGSKVMESVISYKQTAPSSSFKEIGVGDPSRKVIEKILGDALTNPAKKISKIRNVFRVKNSSEVLEKFEKYRDMVKQKAKETGDKQPRSLVDGNELLCFYVTTMTCHSRQSELISGPCDHSYCNLCRTICSSFDMKYTKRFGVQLCTSSEALRESMKAVLKGKNSKRAVIICRIIAGRIKNTNDRASEEYDSIRNYRGFCFKSEHLIVKSPNAVLPCFVVVLN</sequence>
<dbReference type="Gene3D" id="3.90.228.10">
    <property type="match status" value="1"/>
</dbReference>
<proteinExistence type="predicted"/>
<evidence type="ECO:0000313" key="2">
    <source>
        <dbReference type="Proteomes" id="UP000596660"/>
    </source>
</evidence>
<dbReference type="OrthoDB" id="9514740at2759"/>
<evidence type="ECO:0000313" key="1">
    <source>
        <dbReference type="EnsemblPlants" id="AUR62017057-RA:cds"/>
    </source>
</evidence>
<dbReference type="AlphaFoldDB" id="A0A803LQ28"/>
<accession>A0A803LQ28</accession>
<dbReference type="Proteomes" id="UP000596660">
    <property type="component" value="Unplaced"/>
</dbReference>
<dbReference type="KEGG" id="cqi:110706953"/>
<dbReference type="GeneID" id="110706953"/>
<keyword evidence="2" id="KW-1185">Reference proteome</keyword>
<reference evidence="1" key="1">
    <citation type="journal article" date="2017" name="Nature">
        <title>The genome of Chenopodium quinoa.</title>
        <authorList>
            <person name="Jarvis D.E."/>
            <person name="Ho Y.S."/>
            <person name="Lightfoot D.J."/>
            <person name="Schmoeckel S.M."/>
            <person name="Li B."/>
            <person name="Borm T.J.A."/>
            <person name="Ohyanagi H."/>
            <person name="Mineta K."/>
            <person name="Michell C.T."/>
            <person name="Saber N."/>
            <person name="Kharbatia N.M."/>
            <person name="Rupper R.R."/>
            <person name="Sharp A.R."/>
            <person name="Dally N."/>
            <person name="Boughton B.A."/>
            <person name="Woo Y.H."/>
            <person name="Gao G."/>
            <person name="Schijlen E.G.W.M."/>
            <person name="Guo X."/>
            <person name="Momin A.A."/>
            <person name="Negrao S."/>
            <person name="Al-Babili S."/>
            <person name="Gehring C."/>
            <person name="Roessner U."/>
            <person name="Jung C."/>
            <person name="Murphy K."/>
            <person name="Arold S.T."/>
            <person name="Gojobori T."/>
            <person name="van der Linden C.G."/>
            <person name="van Loo E.N."/>
            <person name="Jellen E.N."/>
            <person name="Maughan P.J."/>
            <person name="Tester M."/>
        </authorList>
    </citation>
    <scope>NUCLEOTIDE SEQUENCE [LARGE SCALE GENOMIC DNA]</scope>
    <source>
        <strain evidence="1">cv. PI 614886</strain>
    </source>
</reference>